<evidence type="ECO:0000256" key="2">
    <source>
        <dbReference type="ARBA" id="ARBA00022448"/>
    </source>
</evidence>
<evidence type="ECO:0000313" key="9">
    <source>
        <dbReference type="Proteomes" id="UP001595444"/>
    </source>
</evidence>
<dbReference type="RefSeq" id="WP_194215287.1">
    <property type="nucleotide sequence ID" value="NZ_CP061205.1"/>
</dbReference>
<dbReference type="PANTHER" id="PTHR23505">
    <property type="entry name" value="SPINSTER"/>
    <property type="match status" value="1"/>
</dbReference>
<comment type="subcellular location">
    <subcellularLocation>
        <location evidence="1">Membrane</location>
        <topology evidence="1">Multi-pass membrane protein</topology>
    </subcellularLocation>
</comment>
<keyword evidence="4 6" id="KW-1133">Transmembrane helix</keyword>
<feature type="transmembrane region" description="Helical" evidence="6">
    <location>
        <begin position="362"/>
        <end position="385"/>
    </location>
</feature>
<feature type="transmembrane region" description="Helical" evidence="6">
    <location>
        <begin position="179"/>
        <end position="201"/>
    </location>
</feature>
<feature type="transmembrane region" description="Helical" evidence="6">
    <location>
        <begin position="270"/>
        <end position="289"/>
    </location>
</feature>
<dbReference type="SUPFAM" id="SSF103473">
    <property type="entry name" value="MFS general substrate transporter"/>
    <property type="match status" value="1"/>
</dbReference>
<dbReference type="PANTHER" id="PTHR23505:SF79">
    <property type="entry name" value="PROTEIN SPINSTER"/>
    <property type="match status" value="1"/>
</dbReference>
<evidence type="ECO:0000256" key="4">
    <source>
        <dbReference type="ARBA" id="ARBA00022989"/>
    </source>
</evidence>
<feature type="domain" description="Major facilitator superfamily (MFS) profile" evidence="7">
    <location>
        <begin position="11"/>
        <end position="422"/>
    </location>
</feature>
<keyword evidence="3 6" id="KW-0812">Transmembrane</keyword>
<protein>
    <submittedName>
        <fullName evidence="8">MFS transporter</fullName>
    </submittedName>
</protein>
<evidence type="ECO:0000256" key="3">
    <source>
        <dbReference type="ARBA" id="ARBA00022692"/>
    </source>
</evidence>
<reference evidence="9" key="1">
    <citation type="journal article" date="2019" name="Int. J. Syst. Evol. Microbiol.">
        <title>The Global Catalogue of Microorganisms (GCM) 10K type strain sequencing project: providing services to taxonomists for standard genome sequencing and annotation.</title>
        <authorList>
            <consortium name="The Broad Institute Genomics Platform"/>
            <consortium name="The Broad Institute Genome Sequencing Center for Infectious Disease"/>
            <person name="Wu L."/>
            <person name="Ma J."/>
        </authorList>
    </citation>
    <scope>NUCLEOTIDE SEQUENCE [LARGE SCALE GENOMIC DNA]</scope>
    <source>
        <strain evidence="9">KCTC 62164</strain>
    </source>
</reference>
<keyword evidence="5 6" id="KW-0472">Membrane</keyword>
<evidence type="ECO:0000313" key="8">
    <source>
        <dbReference type="EMBL" id="MFC3051822.1"/>
    </source>
</evidence>
<feature type="transmembrane region" description="Helical" evidence="6">
    <location>
        <begin position="397"/>
        <end position="419"/>
    </location>
</feature>
<feature type="transmembrane region" description="Helical" evidence="6">
    <location>
        <begin position="327"/>
        <end position="350"/>
    </location>
</feature>
<feature type="transmembrane region" description="Helical" evidence="6">
    <location>
        <begin position="229"/>
        <end position="250"/>
    </location>
</feature>
<dbReference type="InterPro" id="IPR044770">
    <property type="entry name" value="MFS_spinster-like"/>
</dbReference>
<feature type="transmembrane region" description="Helical" evidence="6">
    <location>
        <begin position="78"/>
        <end position="97"/>
    </location>
</feature>
<evidence type="ECO:0000256" key="6">
    <source>
        <dbReference type="SAM" id="Phobius"/>
    </source>
</evidence>
<feature type="transmembrane region" description="Helical" evidence="6">
    <location>
        <begin position="301"/>
        <end position="321"/>
    </location>
</feature>
<name>A0ABV7D572_9PROT</name>
<gene>
    <name evidence="8" type="ORF">ACFOKA_07895</name>
</gene>
<comment type="caution">
    <text evidence="8">The sequence shown here is derived from an EMBL/GenBank/DDBJ whole genome shotgun (WGS) entry which is preliminary data.</text>
</comment>
<dbReference type="InterPro" id="IPR036259">
    <property type="entry name" value="MFS_trans_sf"/>
</dbReference>
<dbReference type="InterPro" id="IPR020846">
    <property type="entry name" value="MFS_dom"/>
</dbReference>
<evidence type="ECO:0000259" key="7">
    <source>
        <dbReference type="PROSITE" id="PS50850"/>
    </source>
</evidence>
<keyword evidence="2" id="KW-0813">Transport</keyword>
<proteinExistence type="predicted"/>
<feature type="transmembrane region" description="Helical" evidence="6">
    <location>
        <begin position="9"/>
        <end position="33"/>
    </location>
</feature>
<dbReference type="Pfam" id="PF07690">
    <property type="entry name" value="MFS_1"/>
    <property type="match status" value="1"/>
</dbReference>
<sequence>MPAKNRHSWYVVGLLTVCYVLSLIDRLIVGLLVEPMKASLGLSDFEIALLQGPAFAILYAVLGVPLGRVADIWNRKNLISIAIALWSVATMGCGLAGGFISLLIARIGVGVGEAALSPSAYSMFADMFDKGRLGRAISVFTVGGIAGVGLSLLLGGALFGYFSSIGPVSLLGFGVLLPWQMTFVVLGIPGIAIAFVIYFGVQEPERAGAQRTVEPVAAVAGYIIGHGRFYASIFVLHALIAGVLYGFYNWAPSYLIRDFAMGPQIVGPRFGLLAIAAGITGPLLAGWIADRLQVRYGATAPLFTAGGFFAVLAVVSLFAFRADTFELALVGCGMVALFGSAMLGLPPIALQLATPNRMRGQVSGLSLMISNLVGLGAGPVVIAGLSEFVFPDQGLGFVLMVVIATTSVCGAALGFWATLKADRKILGNE</sequence>
<feature type="transmembrane region" description="Helical" evidence="6">
    <location>
        <begin position="103"/>
        <end position="124"/>
    </location>
</feature>
<dbReference type="Gene3D" id="1.20.1250.20">
    <property type="entry name" value="MFS general substrate transporter like domains"/>
    <property type="match status" value="2"/>
</dbReference>
<dbReference type="PROSITE" id="PS50850">
    <property type="entry name" value="MFS"/>
    <property type="match status" value="1"/>
</dbReference>
<dbReference type="EMBL" id="JBHRSL010000004">
    <property type="protein sequence ID" value="MFC3051822.1"/>
    <property type="molecule type" value="Genomic_DNA"/>
</dbReference>
<organism evidence="8 9">
    <name type="scientific">Kordiimonas pumila</name>
    <dbReference type="NCBI Taxonomy" id="2161677"/>
    <lineage>
        <taxon>Bacteria</taxon>
        <taxon>Pseudomonadati</taxon>
        <taxon>Pseudomonadota</taxon>
        <taxon>Alphaproteobacteria</taxon>
        <taxon>Kordiimonadales</taxon>
        <taxon>Kordiimonadaceae</taxon>
        <taxon>Kordiimonas</taxon>
    </lineage>
</organism>
<feature type="transmembrane region" description="Helical" evidence="6">
    <location>
        <begin position="45"/>
        <end position="66"/>
    </location>
</feature>
<evidence type="ECO:0000256" key="5">
    <source>
        <dbReference type="ARBA" id="ARBA00023136"/>
    </source>
</evidence>
<dbReference type="InterPro" id="IPR011701">
    <property type="entry name" value="MFS"/>
</dbReference>
<dbReference type="Proteomes" id="UP001595444">
    <property type="component" value="Unassembled WGS sequence"/>
</dbReference>
<keyword evidence="9" id="KW-1185">Reference proteome</keyword>
<accession>A0ABV7D572</accession>
<feature type="transmembrane region" description="Helical" evidence="6">
    <location>
        <begin position="136"/>
        <end position="159"/>
    </location>
</feature>
<evidence type="ECO:0000256" key="1">
    <source>
        <dbReference type="ARBA" id="ARBA00004141"/>
    </source>
</evidence>